<keyword evidence="4" id="KW-1185">Reference proteome</keyword>
<evidence type="ECO:0000313" key="3">
    <source>
        <dbReference type="EMBL" id="KAK1686512.1"/>
    </source>
</evidence>
<gene>
    <name evidence="3" type="ORF">QYE76_047360</name>
</gene>
<feature type="region of interest" description="Disordered" evidence="2">
    <location>
        <begin position="50"/>
        <end position="70"/>
    </location>
</feature>
<evidence type="ECO:0000313" key="4">
    <source>
        <dbReference type="Proteomes" id="UP001231189"/>
    </source>
</evidence>
<dbReference type="Proteomes" id="UP001231189">
    <property type="component" value="Unassembled WGS sequence"/>
</dbReference>
<accession>A0AAD8TRJ6</accession>
<organism evidence="3 4">
    <name type="scientific">Lolium multiflorum</name>
    <name type="common">Italian ryegrass</name>
    <name type="synonym">Lolium perenne subsp. multiflorum</name>
    <dbReference type="NCBI Taxonomy" id="4521"/>
    <lineage>
        <taxon>Eukaryota</taxon>
        <taxon>Viridiplantae</taxon>
        <taxon>Streptophyta</taxon>
        <taxon>Embryophyta</taxon>
        <taxon>Tracheophyta</taxon>
        <taxon>Spermatophyta</taxon>
        <taxon>Magnoliopsida</taxon>
        <taxon>Liliopsida</taxon>
        <taxon>Poales</taxon>
        <taxon>Poaceae</taxon>
        <taxon>BOP clade</taxon>
        <taxon>Pooideae</taxon>
        <taxon>Poodae</taxon>
        <taxon>Poeae</taxon>
        <taxon>Poeae Chloroplast Group 2 (Poeae type)</taxon>
        <taxon>Loliodinae</taxon>
        <taxon>Loliinae</taxon>
        <taxon>Lolium</taxon>
    </lineage>
</organism>
<dbReference type="AlphaFoldDB" id="A0AAD8TRJ6"/>
<evidence type="ECO:0000256" key="2">
    <source>
        <dbReference type="SAM" id="MobiDB-lite"/>
    </source>
</evidence>
<keyword evidence="1" id="KW-0175">Coiled coil</keyword>
<feature type="compositionally biased region" description="Polar residues" evidence="2">
    <location>
        <begin position="181"/>
        <end position="192"/>
    </location>
</feature>
<feature type="region of interest" description="Disordered" evidence="2">
    <location>
        <begin position="322"/>
        <end position="341"/>
    </location>
</feature>
<feature type="coiled-coil region" evidence="1">
    <location>
        <begin position="392"/>
        <end position="485"/>
    </location>
</feature>
<name>A0AAD8TRJ6_LOLMU</name>
<evidence type="ECO:0000256" key="1">
    <source>
        <dbReference type="SAM" id="Coils"/>
    </source>
</evidence>
<feature type="region of interest" description="Disordered" evidence="2">
    <location>
        <begin position="181"/>
        <end position="236"/>
    </location>
</feature>
<feature type="region of interest" description="Disordered" evidence="2">
    <location>
        <begin position="262"/>
        <end position="304"/>
    </location>
</feature>
<proteinExistence type="predicted"/>
<feature type="compositionally biased region" description="Basic residues" evidence="2">
    <location>
        <begin position="222"/>
        <end position="236"/>
    </location>
</feature>
<sequence length="523" mass="57924">MAPKRAFAPGANGDEAGSIRRIAPALRIVVHGGGLYIGDVGRDVEVPASSKTPPIFQDGPATETSAWTANPHYSKSPEMVKMVRRICKLTESGLPGKDLTLSLFTKRIQPLQHRDRLMYLYSVRDETMCATKDNLSSDALDKRLRVMIKVPRDVHSHVCRFDIYTDGAGPALESLEEKDLSTLTRTPHTGPSNPKAASEARNPEAAPPAKRKRAAASGSTAKHTRKAPSAKVTKKHEKVKLLLKEIDTGSSKHGLIENFFSKPGKVTGNKPQKMKLKPSPATMPVTPQVEIPPKPSSSAIPDPKDAINLDDLPSATVNSVKRASPFKHVPEEPEATSAEAMANDAPKKLTLSGAHVWGEPDPEQKELAILEDNLHVLFVKHKAVRQNTRKLHEEMHKLMLDQKSEIERLNKKEAEDQQAIQLLESRLKANEDLLAKRPSIDDISAKLQVLETEQESLQASLKESYKNETKMKKELEDKHAKEMSEMTEKLKDSTKRFKTLASKLTAAEAEATDIDQMIFRKDF</sequence>
<feature type="compositionally biased region" description="Low complexity" evidence="2">
    <location>
        <begin position="195"/>
        <end position="208"/>
    </location>
</feature>
<protein>
    <submittedName>
        <fullName evidence="3">Uncharacterized protein</fullName>
    </submittedName>
</protein>
<reference evidence="3" key="1">
    <citation type="submission" date="2023-07" db="EMBL/GenBank/DDBJ databases">
        <title>A chromosome-level genome assembly of Lolium multiflorum.</title>
        <authorList>
            <person name="Chen Y."/>
            <person name="Copetti D."/>
            <person name="Kolliker R."/>
            <person name="Studer B."/>
        </authorList>
    </citation>
    <scope>NUCLEOTIDE SEQUENCE</scope>
    <source>
        <strain evidence="3">02402/16</strain>
        <tissue evidence="3">Leaf</tissue>
    </source>
</reference>
<dbReference type="EMBL" id="JAUUTY010000002">
    <property type="protein sequence ID" value="KAK1686512.1"/>
    <property type="molecule type" value="Genomic_DNA"/>
</dbReference>
<comment type="caution">
    <text evidence="3">The sequence shown here is derived from an EMBL/GenBank/DDBJ whole genome shotgun (WGS) entry which is preliminary data.</text>
</comment>